<accession>A0AAN9J7H4</accession>
<reference evidence="2 3" key="1">
    <citation type="submission" date="2024-01" db="EMBL/GenBank/DDBJ databases">
        <title>The genomes of 5 underutilized Papilionoideae crops provide insights into root nodulation and disease resistance.</title>
        <authorList>
            <person name="Yuan L."/>
        </authorList>
    </citation>
    <scope>NUCLEOTIDE SEQUENCE [LARGE SCALE GENOMIC DNA]</scope>
    <source>
        <strain evidence="2">LY-2023</strain>
        <tissue evidence="2">Leaf</tissue>
    </source>
</reference>
<feature type="domain" description="F-box" evidence="1">
    <location>
        <begin position="8"/>
        <end position="40"/>
    </location>
</feature>
<dbReference type="InterPro" id="IPR053781">
    <property type="entry name" value="F-box_AtFBL13-like"/>
</dbReference>
<dbReference type="AlphaFoldDB" id="A0AAN9J7H4"/>
<keyword evidence="3" id="KW-1185">Reference proteome</keyword>
<dbReference type="Gene3D" id="1.20.1280.50">
    <property type="match status" value="1"/>
</dbReference>
<dbReference type="PANTHER" id="PTHR31293">
    <property type="entry name" value="RNI-LIKE SUPERFAMILY PROTEIN"/>
    <property type="match status" value="1"/>
</dbReference>
<evidence type="ECO:0000259" key="1">
    <source>
        <dbReference type="PROSITE" id="PS50181"/>
    </source>
</evidence>
<sequence length="105" mass="12292">MPTRISVADRISALPDALLCHILSYLPTKEAVRTRIISKRRIPLWRSLPLLHFTDDEVEDPETAFHFTAFIYYVLTSRDPIPLQSFCLEFYNDWVDSCHVGHWLC</sequence>
<gene>
    <name evidence="2" type="ORF">RJT34_15960</name>
</gene>
<evidence type="ECO:0000313" key="2">
    <source>
        <dbReference type="EMBL" id="KAK7293099.1"/>
    </source>
</evidence>
<dbReference type="PANTHER" id="PTHR31293:SF12">
    <property type="entry name" value="RNI-LIKE SUPERFAMILY PROTEIN"/>
    <property type="match status" value="1"/>
</dbReference>
<dbReference type="InterPro" id="IPR055294">
    <property type="entry name" value="FBL60-like"/>
</dbReference>
<dbReference type="SMART" id="SM00256">
    <property type="entry name" value="FBOX"/>
    <property type="match status" value="1"/>
</dbReference>
<dbReference type="EMBL" id="JAYKXN010000004">
    <property type="protein sequence ID" value="KAK7293099.1"/>
    <property type="molecule type" value="Genomic_DNA"/>
</dbReference>
<organism evidence="2 3">
    <name type="scientific">Clitoria ternatea</name>
    <name type="common">Butterfly pea</name>
    <dbReference type="NCBI Taxonomy" id="43366"/>
    <lineage>
        <taxon>Eukaryota</taxon>
        <taxon>Viridiplantae</taxon>
        <taxon>Streptophyta</taxon>
        <taxon>Embryophyta</taxon>
        <taxon>Tracheophyta</taxon>
        <taxon>Spermatophyta</taxon>
        <taxon>Magnoliopsida</taxon>
        <taxon>eudicotyledons</taxon>
        <taxon>Gunneridae</taxon>
        <taxon>Pentapetalae</taxon>
        <taxon>rosids</taxon>
        <taxon>fabids</taxon>
        <taxon>Fabales</taxon>
        <taxon>Fabaceae</taxon>
        <taxon>Papilionoideae</taxon>
        <taxon>50 kb inversion clade</taxon>
        <taxon>NPAAA clade</taxon>
        <taxon>indigoferoid/millettioid clade</taxon>
        <taxon>Phaseoleae</taxon>
        <taxon>Clitoria</taxon>
    </lineage>
</organism>
<protein>
    <recommendedName>
        <fullName evidence="1">F-box domain-containing protein</fullName>
    </recommendedName>
</protein>
<evidence type="ECO:0000313" key="3">
    <source>
        <dbReference type="Proteomes" id="UP001359559"/>
    </source>
</evidence>
<dbReference type="CDD" id="cd22160">
    <property type="entry name" value="F-box_AtFBL13-like"/>
    <property type="match status" value="1"/>
</dbReference>
<name>A0AAN9J7H4_CLITE</name>
<dbReference type="InterPro" id="IPR036047">
    <property type="entry name" value="F-box-like_dom_sf"/>
</dbReference>
<dbReference type="Pfam" id="PF00646">
    <property type="entry name" value="F-box"/>
    <property type="match status" value="1"/>
</dbReference>
<dbReference type="PROSITE" id="PS50181">
    <property type="entry name" value="FBOX"/>
    <property type="match status" value="1"/>
</dbReference>
<dbReference type="Proteomes" id="UP001359559">
    <property type="component" value="Unassembled WGS sequence"/>
</dbReference>
<comment type="caution">
    <text evidence="2">The sequence shown here is derived from an EMBL/GenBank/DDBJ whole genome shotgun (WGS) entry which is preliminary data.</text>
</comment>
<proteinExistence type="predicted"/>
<dbReference type="InterPro" id="IPR001810">
    <property type="entry name" value="F-box_dom"/>
</dbReference>
<dbReference type="SUPFAM" id="SSF81383">
    <property type="entry name" value="F-box domain"/>
    <property type="match status" value="1"/>
</dbReference>